<keyword evidence="1" id="KW-1133">Transmembrane helix</keyword>
<name>A0A0C2VT64_9BACL</name>
<dbReference type="OrthoDB" id="1683445at2"/>
<organism evidence="3 4">
    <name type="scientific">Jeotgalibacillus soli</name>
    <dbReference type="NCBI Taxonomy" id="889306"/>
    <lineage>
        <taxon>Bacteria</taxon>
        <taxon>Bacillati</taxon>
        <taxon>Bacillota</taxon>
        <taxon>Bacilli</taxon>
        <taxon>Bacillales</taxon>
        <taxon>Caryophanaceae</taxon>
        <taxon>Jeotgalibacillus</taxon>
    </lineage>
</organism>
<comment type="caution">
    <text evidence="3">The sequence shown here is derived from an EMBL/GenBank/DDBJ whole genome shotgun (WGS) entry which is preliminary data.</text>
</comment>
<evidence type="ECO:0000313" key="3">
    <source>
        <dbReference type="EMBL" id="KIL52117.1"/>
    </source>
</evidence>
<dbReference type="PATRIC" id="fig|889306.3.peg.487"/>
<dbReference type="InterPro" id="IPR058653">
    <property type="entry name" value="NfeD2_TM"/>
</dbReference>
<protein>
    <submittedName>
        <fullName evidence="3">Membrane protein</fullName>
    </submittedName>
</protein>
<feature type="transmembrane region" description="Helical" evidence="1">
    <location>
        <begin position="42"/>
        <end position="62"/>
    </location>
</feature>
<dbReference type="STRING" id="889306.KP78_04870"/>
<feature type="domain" description="Membrane protein NfeD2 N-terminal transmembrane" evidence="2">
    <location>
        <begin position="1"/>
        <end position="101"/>
    </location>
</feature>
<dbReference type="AlphaFoldDB" id="A0A0C2VT64"/>
<dbReference type="Gene3D" id="2.40.50.140">
    <property type="entry name" value="Nucleic acid-binding proteins"/>
    <property type="match status" value="1"/>
</dbReference>
<reference evidence="3 4" key="1">
    <citation type="submission" date="2015-01" db="EMBL/GenBank/DDBJ databases">
        <title>Genome sequencing of Jeotgalibacillus soli.</title>
        <authorList>
            <person name="Goh K.M."/>
            <person name="Chan K.-G."/>
            <person name="Yaakop A.S."/>
            <person name="Ee R."/>
            <person name="Gan H.M."/>
            <person name="Chan C.S."/>
        </authorList>
    </citation>
    <scope>NUCLEOTIDE SEQUENCE [LARGE SCALE GENOMIC DNA]</scope>
    <source>
        <strain evidence="3 4">P9</strain>
    </source>
</reference>
<dbReference type="RefSeq" id="WP_041085915.1">
    <property type="nucleotide sequence ID" value="NZ_JXRP01000006.1"/>
</dbReference>
<evidence type="ECO:0000256" key="1">
    <source>
        <dbReference type="SAM" id="Phobius"/>
    </source>
</evidence>
<evidence type="ECO:0000313" key="4">
    <source>
        <dbReference type="Proteomes" id="UP000031938"/>
    </source>
</evidence>
<accession>A0A0C2VT64</accession>
<feature type="transmembrane region" description="Helical" evidence="1">
    <location>
        <begin position="12"/>
        <end position="30"/>
    </location>
</feature>
<dbReference type="Pfam" id="PF25842">
    <property type="entry name" value="NfeD_TM"/>
    <property type="match status" value="1"/>
</dbReference>
<feature type="transmembrane region" description="Helical" evidence="1">
    <location>
        <begin position="74"/>
        <end position="94"/>
    </location>
</feature>
<keyword evidence="1" id="KW-0812">Transmembrane</keyword>
<dbReference type="InterPro" id="IPR012340">
    <property type="entry name" value="NA-bd_OB-fold"/>
</dbReference>
<keyword evidence="1" id="KW-0472">Membrane</keyword>
<keyword evidence="4" id="KW-1185">Reference proteome</keyword>
<dbReference type="EMBL" id="JXRP01000006">
    <property type="protein sequence ID" value="KIL52117.1"/>
    <property type="molecule type" value="Genomic_DNA"/>
</dbReference>
<gene>
    <name evidence="3" type="ORF">KP78_04870</name>
</gene>
<sequence length="180" mass="19406">MELFGYTLESMYLILLLISGTVTLLYLFFGDAVEGIGEAISFFNPTTILGFIALFSASGYLFESLTSLSSFVSLPLSIAIASVLSFLLHFFILVPLKSAEESLAYTEESLGGRIGKVIIPIPADGFGEVFIESYSGMISKPASSYDNVPIAEGKQVLIIDVAGGVLHVKEYETSPIFYGE</sequence>
<proteinExistence type="predicted"/>
<dbReference type="Proteomes" id="UP000031938">
    <property type="component" value="Unassembled WGS sequence"/>
</dbReference>
<evidence type="ECO:0000259" key="2">
    <source>
        <dbReference type="Pfam" id="PF25842"/>
    </source>
</evidence>